<evidence type="ECO:0000313" key="2">
    <source>
        <dbReference type="EMBL" id="OIQ80217.1"/>
    </source>
</evidence>
<keyword evidence="1" id="KW-1133">Transmembrane helix</keyword>
<dbReference type="EMBL" id="MLJW01001092">
    <property type="protein sequence ID" value="OIQ80217.1"/>
    <property type="molecule type" value="Genomic_DNA"/>
</dbReference>
<organism evidence="2">
    <name type="scientific">mine drainage metagenome</name>
    <dbReference type="NCBI Taxonomy" id="410659"/>
    <lineage>
        <taxon>unclassified sequences</taxon>
        <taxon>metagenomes</taxon>
        <taxon>ecological metagenomes</taxon>
    </lineage>
</organism>
<dbReference type="AlphaFoldDB" id="A0A1J5Q9B2"/>
<gene>
    <name evidence="2" type="ORF">GALL_380350</name>
</gene>
<evidence type="ECO:0000256" key="1">
    <source>
        <dbReference type="SAM" id="Phobius"/>
    </source>
</evidence>
<comment type="caution">
    <text evidence="2">The sequence shown here is derived from an EMBL/GenBank/DDBJ whole genome shotgun (WGS) entry which is preliminary data.</text>
</comment>
<keyword evidence="1" id="KW-0472">Membrane</keyword>
<reference evidence="2" key="1">
    <citation type="submission" date="2016-10" db="EMBL/GenBank/DDBJ databases">
        <title>Sequence of Gallionella enrichment culture.</title>
        <authorList>
            <person name="Poehlein A."/>
            <person name="Muehling M."/>
            <person name="Daniel R."/>
        </authorList>
    </citation>
    <scope>NUCLEOTIDE SEQUENCE</scope>
</reference>
<keyword evidence="1" id="KW-0812">Transmembrane</keyword>
<feature type="transmembrane region" description="Helical" evidence="1">
    <location>
        <begin position="63"/>
        <end position="84"/>
    </location>
</feature>
<protein>
    <submittedName>
        <fullName evidence="2">Uncharacterized protein</fullName>
    </submittedName>
</protein>
<name>A0A1J5Q9B2_9ZZZZ</name>
<proteinExistence type="predicted"/>
<accession>A0A1J5Q9B2</accession>
<sequence length="93" mass="10090">MIHIASYLLLVAALIILIKKSRDPQERAVFVMVFRDRNAIAFGGVWTIGDLVTDFVSNGFRGVLNGLVGAMVIGFVGAAVFHSLSRRRNAANS</sequence>